<proteinExistence type="predicted"/>
<name>A0A8J7YRE0_9ARCH</name>
<dbReference type="Proteomes" id="UP000750197">
    <property type="component" value="Unassembled WGS sequence"/>
</dbReference>
<dbReference type="EMBL" id="JAHEAC010000002">
    <property type="protein sequence ID" value="MBX8643214.1"/>
    <property type="molecule type" value="Genomic_DNA"/>
</dbReference>
<dbReference type="Proteomes" id="UP000716004">
    <property type="component" value="Unassembled WGS sequence"/>
</dbReference>
<keyword evidence="1" id="KW-0472">Membrane</keyword>
<feature type="transmembrane region" description="Helical" evidence="1">
    <location>
        <begin position="6"/>
        <end position="28"/>
    </location>
</feature>
<sequence length="98" mass="10467">MLPPVIAPYAPLIIIVLVFLDGLFFGLAFKKGVTAFVFVVVAFAIADFIGLYFIPHIPMSAIISQAMLDLSLLHLGLITITATFIFFLVGIAIGVAKG</sequence>
<feature type="transmembrane region" description="Helical" evidence="1">
    <location>
        <begin position="74"/>
        <end position="96"/>
    </location>
</feature>
<reference evidence="3" key="1">
    <citation type="submission" date="2021-05" db="EMBL/GenBank/DDBJ databases">
        <title>Genomic insights into ecological role and evolution of a novel Thermoplasmata order Candidatus Sysuiplasmatales.</title>
        <authorList>
            <person name="Yuan Y."/>
        </authorList>
    </citation>
    <scope>NUCLEOTIDE SEQUENCE</scope>
    <source>
        <strain evidence="3">TUT19-bin139</strain>
        <strain evidence="2">YP2-bin.285</strain>
    </source>
</reference>
<dbReference type="EMBL" id="JAGVSJ010000004">
    <property type="protein sequence ID" value="MBX8631390.1"/>
    <property type="molecule type" value="Genomic_DNA"/>
</dbReference>
<evidence type="ECO:0000256" key="1">
    <source>
        <dbReference type="SAM" id="Phobius"/>
    </source>
</evidence>
<keyword evidence="1" id="KW-1133">Transmembrane helix</keyword>
<protein>
    <submittedName>
        <fullName evidence="3">Uncharacterized protein</fullName>
    </submittedName>
</protein>
<keyword evidence="1" id="KW-0812">Transmembrane</keyword>
<dbReference type="AlphaFoldDB" id="A0A8J7YRE0"/>
<accession>A0A8J7YRE0</accession>
<organism evidence="3 4">
    <name type="scientific">Candidatus Sysuiplasma superficiale</name>
    <dbReference type="NCBI Taxonomy" id="2823368"/>
    <lineage>
        <taxon>Archaea</taxon>
        <taxon>Methanobacteriati</taxon>
        <taxon>Thermoplasmatota</taxon>
        <taxon>Thermoplasmata</taxon>
        <taxon>Candidatus Sysuiplasmatales</taxon>
        <taxon>Candidatus Sysuiplasmataceae</taxon>
        <taxon>Candidatus Sysuiplasma</taxon>
    </lineage>
</organism>
<feature type="transmembrane region" description="Helical" evidence="1">
    <location>
        <begin position="35"/>
        <end position="54"/>
    </location>
</feature>
<evidence type="ECO:0000313" key="2">
    <source>
        <dbReference type="EMBL" id="MBX8631390.1"/>
    </source>
</evidence>
<evidence type="ECO:0000313" key="4">
    <source>
        <dbReference type="Proteomes" id="UP000750197"/>
    </source>
</evidence>
<gene>
    <name evidence="2" type="ORF">J9259_02545</name>
    <name evidence="3" type="ORF">KIY12_00550</name>
</gene>
<comment type="caution">
    <text evidence="3">The sequence shown here is derived from an EMBL/GenBank/DDBJ whole genome shotgun (WGS) entry which is preliminary data.</text>
</comment>
<evidence type="ECO:0000313" key="3">
    <source>
        <dbReference type="EMBL" id="MBX8643214.1"/>
    </source>
</evidence>